<dbReference type="InterPro" id="IPR002937">
    <property type="entry name" value="Amino_oxidase"/>
</dbReference>
<comment type="similarity">
    <text evidence="1">Belongs to the flavin monoamine oxidase family.</text>
</comment>
<sequence length="478" mass="51414">MACDAPHDVVVVGAGLSGLYATRELRKHFTDVLLVEASAHVGGRIQQVDGLMPWPVELGPEFIHGAKSSLKSLLDEVGCQLRELEWPDHWYFGAERRLVGPGAQDAELERLHALFAGVGAEPYPDPDVSVADWLRVRGASLRMLAIADACYANDFGCSLDQLGLREVITENRRWDSGETYLLLDRSLRHIVEHLARGLDHRLRLNWPVRRIEHGAGGALLHGRAGQQLRCRAAVVTVPLAQLQAGTIAFAPALPAAKAGALARLNMSNAVKVVLVFSRAFWPADFFDVVCTDSFIPEFWTTTYPSAPHRSEPAASDPAPVWHPSQPEHACRAAESSRRQGESSGEPRVAACLVGFAAGRRAEAMSGMSESSIVLRALDQLDSIFGTAQARRPATAAFLRAHLADWSRVPHIGGAYSYPSLHARVGDREALAAPVGGALFFAGEATHAAVNPCLQAALETGARAAAQVAAALQRTLSSL</sequence>
<dbReference type="PANTHER" id="PTHR10742:SF418">
    <property type="entry name" value="AMINE OXIDASE DOMAIN-CONTAINING PROTEIN"/>
    <property type="match status" value="1"/>
</dbReference>
<accession>A0AAW1QPR6</accession>
<evidence type="ECO:0000256" key="1">
    <source>
        <dbReference type="ARBA" id="ARBA00005995"/>
    </source>
</evidence>
<dbReference type="SUPFAM" id="SSF54373">
    <property type="entry name" value="FAD-linked reductases, C-terminal domain"/>
    <property type="match status" value="1"/>
</dbReference>
<dbReference type="GO" id="GO:0016491">
    <property type="term" value="F:oxidoreductase activity"/>
    <property type="evidence" value="ECO:0007669"/>
    <property type="project" value="InterPro"/>
</dbReference>
<evidence type="ECO:0000256" key="2">
    <source>
        <dbReference type="SAM" id="MobiDB-lite"/>
    </source>
</evidence>
<organism evidence="4 5">
    <name type="scientific">Elliptochloris bilobata</name>
    <dbReference type="NCBI Taxonomy" id="381761"/>
    <lineage>
        <taxon>Eukaryota</taxon>
        <taxon>Viridiplantae</taxon>
        <taxon>Chlorophyta</taxon>
        <taxon>core chlorophytes</taxon>
        <taxon>Trebouxiophyceae</taxon>
        <taxon>Trebouxiophyceae incertae sedis</taxon>
        <taxon>Elliptochloris clade</taxon>
        <taxon>Elliptochloris</taxon>
    </lineage>
</organism>
<gene>
    <name evidence="4" type="ORF">WJX81_001999</name>
</gene>
<keyword evidence="5" id="KW-1185">Reference proteome</keyword>
<dbReference type="AlphaFoldDB" id="A0AAW1QPR6"/>
<dbReference type="PANTHER" id="PTHR10742">
    <property type="entry name" value="FLAVIN MONOAMINE OXIDASE"/>
    <property type="match status" value="1"/>
</dbReference>
<dbReference type="InterPro" id="IPR050281">
    <property type="entry name" value="Flavin_monoamine_oxidase"/>
</dbReference>
<evidence type="ECO:0000259" key="3">
    <source>
        <dbReference type="Pfam" id="PF01593"/>
    </source>
</evidence>
<proteinExistence type="inferred from homology"/>
<feature type="domain" description="Amine oxidase" evidence="3">
    <location>
        <begin position="16"/>
        <end position="91"/>
    </location>
</feature>
<feature type="region of interest" description="Disordered" evidence="2">
    <location>
        <begin position="306"/>
        <end position="343"/>
    </location>
</feature>
<dbReference type="Pfam" id="PF01593">
    <property type="entry name" value="Amino_oxidase"/>
    <property type="match status" value="2"/>
</dbReference>
<feature type="compositionally biased region" description="Basic and acidic residues" evidence="2">
    <location>
        <begin position="328"/>
        <end position="340"/>
    </location>
</feature>
<reference evidence="4 5" key="1">
    <citation type="journal article" date="2024" name="Nat. Commun.">
        <title>Phylogenomics reveals the evolutionary origins of lichenization in chlorophyte algae.</title>
        <authorList>
            <person name="Puginier C."/>
            <person name="Libourel C."/>
            <person name="Otte J."/>
            <person name="Skaloud P."/>
            <person name="Haon M."/>
            <person name="Grisel S."/>
            <person name="Petersen M."/>
            <person name="Berrin J.G."/>
            <person name="Delaux P.M."/>
            <person name="Dal Grande F."/>
            <person name="Keller J."/>
        </authorList>
    </citation>
    <scope>NUCLEOTIDE SEQUENCE [LARGE SCALE GENOMIC DNA]</scope>
    <source>
        <strain evidence="4 5">SAG 245.80</strain>
    </source>
</reference>
<evidence type="ECO:0000313" key="5">
    <source>
        <dbReference type="Proteomes" id="UP001445335"/>
    </source>
</evidence>
<dbReference type="Gene3D" id="3.50.50.60">
    <property type="entry name" value="FAD/NAD(P)-binding domain"/>
    <property type="match status" value="1"/>
</dbReference>
<comment type="caution">
    <text evidence="4">The sequence shown here is derived from an EMBL/GenBank/DDBJ whole genome shotgun (WGS) entry which is preliminary data.</text>
</comment>
<dbReference type="EMBL" id="JALJOU010000080">
    <property type="protein sequence ID" value="KAK9823037.1"/>
    <property type="molecule type" value="Genomic_DNA"/>
</dbReference>
<dbReference type="Proteomes" id="UP001445335">
    <property type="component" value="Unassembled WGS sequence"/>
</dbReference>
<protein>
    <recommendedName>
        <fullName evidence="3">Amine oxidase domain-containing protein</fullName>
    </recommendedName>
</protein>
<feature type="domain" description="Amine oxidase" evidence="3">
    <location>
        <begin position="184"/>
        <end position="467"/>
    </location>
</feature>
<dbReference type="SUPFAM" id="SSF51905">
    <property type="entry name" value="FAD/NAD(P)-binding domain"/>
    <property type="match status" value="1"/>
</dbReference>
<evidence type="ECO:0000313" key="4">
    <source>
        <dbReference type="EMBL" id="KAK9823037.1"/>
    </source>
</evidence>
<dbReference type="InterPro" id="IPR036188">
    <property type="entry name" value="FAD/NAD-bd_sf"/>
</dbReference>
<name>A0AAW1QPR6_9CHLO</name>